<dbReference type="Gene3D" id="3.30.1370.60">
    <property type="entry name" value="Hypothetical oxidoreductase yiak, domain 2"/>
    <property type="match status" value="1"/>
</dbReference>
<comment type="caution">
    <text evidence="3">The sequence shown here is derived from an EMBL/GenBank/DDBJ whole genome shotgun (WGS) entry which is preliminary data.</text>
</comment>
<organism evidence="3 4">
    <name type="scientific">Saccharopolyspora erythraea</name>
    <name type="common">Streptomyces erythraeus</name>
    <dbReference type="NCBI Taxonomy" id="1836"/>
    <lineage>
        <taxon>Bacteria</taxon>
        <taxon>Bacillati</taxon>
        <taxon>Actinomycetota</taxon>
        <taxon>Actinomycetes</taxon>
        <taxon>Pseudonocardiales</taxon>
        <taxon>Pseudonocardiaceae</taxon>
        <taxon>Saccharopolyspora</taxon>
    </lineage>
</organism>
<evidence type="ECO:0000256" key="1">
    <source>
        <dbReference type="ARBA" id="ARBA00023002"/>
    </source>
</evidence>
<protein>
    <submittedName>
        <fullName evidence="3">Uncharacterized protein</fullName>
    </submittedName>
</protein>
<dbReference type="EMBL" id="BAAAGS010000076">
    <property type="protein sequence ID" value="GAA0558199.1"/>
    <property type="molecule type" value="Genomic_DNA"/>
</dbReference>
<name>A0ABP3P591_SACER</name>
<evidence type="ECO:0000313" key="4">
    <source>
        <dbReference type="Proteomes" id="UP001500729"/>
    </source>
</evidence>
<sequence length="158" mass="16658">MWGGHKGSGLAMVVRLSGMMTGAAAAPPGVSDCALFIALVDPGVLTEPADYRRRIATFADSIRAARPVEGGSTVRVSFDRSVACREETLRRGTIDVPEAVVTALCRGAEFLASAPSSRPAPDPMQKAEGHLMNVVVGGSDKDLRREATRPASDVIHRC</sequence>
<feature type="signal peptide" evidence="2">
    <location>
        <begin position="1"/>
        <end position="25"/>
    </location>
</feature>
<reference evidence="4" key="1">
    <citation type="journal article" date="2019" name="Int. J. Syst. Evol. Microbiol.">
        <title>The Global Catalogue of Microorganisms (GCM) 10K type strain sequencing project: providing services to taxonomists for standard genome sequencing and annotation.</title>
        <authorList>
            <consortium name="The Broad Institute Genomics Platform"/>
            <consortium name="The Broad Institute Genome Sequencing Center for Infectious Disease"/>
            <person name="Wu L."/>
            <person name="Ma J."/>
        </authorList>
    </citation>
    <scope>NUCLEOTIDE SEQUENCE [LARGE SCALE GENOMIC DNA]</scope>
    <source>
        <strain evidence="4">JCM 10303</strain>
    </source>
</reference>
<evidence type="ECO:0000256" key="2">
    <source>
        <dbReference type="SAM" id="SignalP"/>
    </source>
</evidence>
<evidence type="ECO:0000313" key="3">
    <source>
        <dbReference type="EMBL" id="GAA0558199.1"/>
    </source>
</evidence>
<accession>A0ABP3P591</accession>
<dbReference type="Proteomes" id="UP001500729">
    <property type="component" value="Unassembled WGS sequence"/>
</dbReference>
<feature type="chain" id="PRO_5047435882" evidence="2">
    <location>
        <begin position="26"/>
        <end position="158"/>
    </location>
</feature>
<keyword evidence="4" id="KW-1185">Reference proteome</keyword>
<proteinExistence type="predicted"/>
<dbReference type="SUPFAM" id="SSF89733">
    <property type="entry name" value="L-sulfolactate dehydrogenase-like"/>
    <property type="match status" value="1"/>
</dbReference>
<keyword evidence="1" id="KW-0560">Oxidoreductase</keyword>
<dbReference type="InterPro" id="IPR003767">
    <property type="entry name" value="Malate/L-lactate_DH-like"/>
</dbReference>
<dbReference type="Pfam" id="PF02615">
    <property type="entry name" value="Ldh_2"/>
    <property type="match status" value="1"/>
</dbReference>
<keyword evidence="2" id="KW-0732">Signal</keyword>
<gene>
    <name evidence="3" type="ORF">GCM10009533_64640</name>
</gene>
<dbReference type="InterPro" id="IPR036111">
    <property type="entry name" value="Mal/L-sulfo/L-lacto_DH-like_sf"/>
</dbReference>
<dbReference type="InterPro" id="IPR043143">
    <property type="entry name" value="Mal/L-sulf/L-lact_DH-like_NADP"/>
</dbReference>